<dbReference type="Proteomes" id="UP000596827">
    <property type="component" value="Unassembled WGS sequence"/>
</dbReference>
<dbReference type="SMART" id="SM00448">
    <property type="entry name" value="REC"/>
    <property type="match status" value="1"/>
</dbReference>
<accession>A0A923MC33</accession>
<dbReference type="PANTHER" id="PTHR44591:SF20">
    <property type="entry name" value="PROTEIN PILH"/>
    <property type="match status" value="1"/>
</dbReference>
<dbReference type="InterPro" id="IPR050595">
    <property type="entry name" value="Bact_response_regulator"/>
</dbReference>
<dbReference type="GO" id="GO:0000160">
    <property type="term" value="P:phosphorelay signal transduction system"/>
    <property type="evidence" value="ECO:0007669"/>
    <property type="project" value="InterPro"/>
</dbReference>
<feature type="modified residue" description="4-aspartylphosphate" evidence="2">
    <location>
        <position position="53"/>
    </location>
</feature>
<sequence length="119" mass="12915">MTRTILVVEDSQVDRARLEQLLAANGFSVATAENGEQALASVKRSKPHAILMDVNMPGMDGFAATRALRNDADTKDIPVVLVTAKDQKADKAWGQMLGARGYVTKPYSDDQILSQVRAL</sequence>
<name>A0A923MC33_9BURK</name>
<evidence type="ECO:0000256" key="1">
    <source>
        <dbReference type="ARBA" id="ARBA00022553"/>
    </source>
</evidence>
<dbReference type="PROSITE" id="PS50110">
    <property type="entry name" value="RESPONSE_REGULATORY"/>
    <property type="match status" value="1"/>
</dbReference>
<gene>
    <name evidence="4" type="ORF">H8R02_26495</name>
</gene>
<feature type="domain" description="Response regulatory" evidence="3">
    <location>
        <begin position="4"/>
        <end position="119"/>
    </location>
</feature>
<reference evidence="4" key="1">
    <citation type="submission" date="2020-08" db="EMBL/GenBank/DDBJ databases">
        <title>Ramlibacter sp. GTP1 16S ribosomal RNA gene genome sequencing and assembly.</title>
        <authorList>
            <person name="Kang M."/>
        </authorList>
    </citation>
    <scope>NUCLEOTIDE SEQUENCE</scope>
    <source>
        <strain evidence="4">GTP1</strain>
    </source>
</reference>
<keyword evidence="1 2" id="KW-0597">Phosphoprotein</keyword>
<dbReference type="PANTHER" id="PTHR44591">
    <property type="entry name" value="STRESS RESPONSE REGULATOR PROTEIN 1"/>
    <property type="match status" value="1"/>
</dbReference>
<proteinExistence type="predicted"/>
<keyword evidence="5" id="KW-1185">Reference proteome</keyword>
<evidence type="ECO:0000259" key="3">
    <source>
        <dbReference type="PROSITE" id="PS50110"/>
    </source>
</evidence>
<evidence type="ECO:0000256" key="2">
    <source>
        <dbReference type="PROSITE-ProRule" id="PRU00169"/>
    </source>
</evidence>
<dbReference type="RefSeq" id="WP_187084530.1">
    <property type="nucleotide sequence ID" value="NZ_JACORU010000014.1"/>
</dbReference>
<dbReference type="InterPro" id="IPR011006">
    <property type="entry name" value="CheY-like_superfamily"/>
</dbReference>
<comment type="caution">
    <text evidence="4">The sequence shown here is derived from an EMBL/GenBank/DDBJ whole genome shotgun (WGS) entry which is preliminary data.</text>
</comment>
<dbReference type="Gene3D" id="3.40.50.2300">
    <property type="match status" value="1"/>
</dbReference>
<evidence type="ECO:0000313" key="4">
    <source>
        <dbReference type="EMBL" id="MBC5768042.1"/>
    </source>
</evidence>
<dbReference type="SUPFAM" id="SSF52172">
    <property type="entry name" value="CheY-like"/>
    <property type="match status" value="1"/>
</dbReference>
<evidence type="ECO:0000313" key="5">
    <source>
        <dbReference type="Proteomes" id="UP000596827"/>
    </source>
</evidence>
<protein>
    <submittedName>
        <fullName evidence="4">Response regulator</fullName>
    </submittedName>
</protein>
<dbReference type="Pfam" id="PF00072">
    <property type="entry name" value="Response_reg"/>
    <property type="match status" value="1"/>
</dbReference>
<dbReference type="AlphaFoldDB" id="A0A923MC33"/>
<dbReference type="InterPro" id="IPR001789">
    <property type="entry name" value="Sig_transdc_resp-reg_receiver"/>
</dbReference>
<organism evidence="4 5">
    <name type="scientific">Ramlibacter albus</name>
    <dbReference type="NCBI Taxonomy" id="2079448"/>
    <lineage>
        <taxon>Bacteria</taxon>
        <taxon>Pseudomonadati</taxon>
        <taxon>Pseudomonadota</taxon>
        <taxon>Betaproteobacteria</taxon>
        <taxon>Burkholderiales</taxon>
        <taxon>Comamonadaceae</taxon>
        <taxon>Ramlibacter</taxon>
    </lineage>
</organism>
<dbReference type="EMBL" id="JACORU010000014">
    <property type="protein sequence ID" value="MBC5768042.1"/>
    <property type="molecule type" value="Genomic_DNA"/>
</dbReference>